<keyword evidence="2" id="KW-0812">Transmembrane</keyword>
<dbReference type="InterPro" id="IPR006869">
    <property type="entry name" value="DUF547"/>
</dbReference>
<feature type="compositionally biased region" description="Basic and acidic residues" evidence="1">
    <location>
        <begin position="51"/>
        <end position="60"/>
    </location>
</feature>
<protein>
    <recommendedName>
        <fullName evidence="3">PH domain-containing protein</fullName>
    </recommendedName>
</protein>
<dbReference type="Pfam" id="PF04784">
    <property type="entry name" value="DUF547"/>
    <property type="match status" value="1"/>
</dbReference>
<evidence type="ECO:0000256" key="2">
    <source>
        <dbReference type="SAM" id="Phobius"/>
    </source>
</evidence>
<reference evidence="4" key="1">
    <citation type="submission" date="2021-11" db="EMBL/GenBank/DDBJ databases">
        <authorList>
            <person name="Islam A."/>
            <person name="Islam S."/>
            <person name="Flora M.S."/>
            <person name="Rahman M."/>
            <person name="Ziaur R.M."/>
            <person name="Epstein J.H."/>
            <person name="Hassan M."/>
            <person name="Klassen M."/>
            <person name="Woodard K."/>
            <person name="Webb A."/>
            <person name="Webby R.J."/>
            <person name="El Zowalaty M.E."/>
        </authorList>
    </citation>
    <scope>NUCLEOTIDE SEQUENCE</scope>
    <source>
        <strain evidence="4">Pbs3</strain>
    </source>
</reference>
<dbReference type="EMBL" id="CAKKTJ010000128">
    <property type="protein sequence ID" value="CAH0475560.1"/>
    <property type="molecule type" value="Genomic_DNA"/>
</dbReference>
<dbReference type="Proteomes" id="UP001160483">
    <property type="component" value="Unassembled WGS sequence"/>
</dbReference>
<sequence>MVDEADWLRDLAALASLTVTVHYVLGIYGLLGALLIFVYLEHGPSITQQLKLHERMEERTSSALSDNASTEENDQEQRDQEDPQDTETQQQQQQQQHQEGEHDEMQRETHLVIHDVGSVNVTRDDVVMNTRTPVAFETELFIGHALFLVRTQPEDPYYATLFAGKRRMFWIQVQGRFKKAPQGPVYLGGELPARIAPGLFTRSVALVIMGLIRRLVGHVSFSFGSSMDSQDADELPAVSFPLFQSVDQFVETPEGETPPALGTDNFGECEDKRNKRRHTPLGAESYQVGSTYTFDFHTMYVDLTKWETANLPGGLNAMDLATFFDSLPLRLVAYEVHSAIVDTSTSHCQQDKEYLFSFEVKYDKHRRHVDNRFAVTTTAEEGLREGARLNSGRGRVSMISGIGLSGAGSEMSTMSTTLSDASSMTEEDPVLAQEHADFLRLEHARRLGQLSFTYLCWMEEVDVASDVRRVHYVFAVKDKVGEYDDEALDGDDDLPKSVSRYRLAIVSSYELRNLLQGRHILKYGKEAKELAKLRFHSRSRIGSYSTISTEVQQAVMHLQRLAGESLPPSALPSYSSPSETDTLDGECMGDDPMTLDEIRQVAAQAALYKCLTKRQRLQEAYTSRTKLSPSRIGVNLSRRDREEMGVVFEGVVYRYYAAQLLRQEVLLLTKDALLFYRSYSSSAEKQVLISHIIGVRAVEVPSIAAYLDGFSGIDGAFALQISTFAEEIVLCVGTSSTRDAWLRGILQHCDPISNFDHAMQGEMYIGFAATTALRPANRVELNSRLLFPQLKAQGPQRDDVSDIETIVADTISGALKLVKRTLTRALRILNNAQQLSVTEVLAFLDDASALRAVDLKLLQDSGSHEEQVTFYLNLYHTVLAHAMIAQGFPRSKGQWGHFLTRTCYALSCGPEGGQVSLSLAEIEHVILRARLPRADLPHLCVNSVLAVANEPASRLQNLGIAHPDFRLSLALVLNHCGSDKVVIYDPAYVHEQLNAAVRSLLMRSCEQGHLEMEDLSTIVLPRLCEWYRRDFGGATFDASAVYCVRKLLGFMDNELQLQVINALGLDDVLLRIKFRPFKYTAKTTLEEEESWRPSVLDEPDISSTESAQTERDGGMTQL</sequence>
<dbReference type="PANTHER" id="PTHR46361">
    <property type="entry name" value="ELECTRON CARRIER/ PROTEIN DISULFIDE OXIDOREDUCTASE"/>
    <property type="match status" value="1"/>
</dbReference>
<organism evidence="4 5">
    <name type="scientific">Peronospora belbahrii</name>
    <dbReference type="NCBI Taxonomy" id="622444"/>
    <lineage>
        <taxon>Eukaryota</taxon>
        <taxon>Sar</taxon>
        <taxon>Stramenopiles</taxon>
        <taxon>Oomycota</taxon>
        <taxon>Peronosporomycetes</taxon>
        <taxon>Peronosporales</taxon>
        <taxon>Peronosporaceae</taxon>
        <taxon>Peronospora</taxon>
    </lineage>
</organism>
<gene>
    <name evidence="4" type="ORF">PBS003_LOCUS2373</name>
</gene>
<evidence type="ECO:0000313" key="4">
    <source>
        <dbReference type="EMBL" id="CAH0475560.1"/>
    </source>
</evidence>
<accession>A0AAU9KSN3</accession>
<evidence type="ECO:0000256" key="1">
    <source>
        <dbReference type="SAM" id="MobiDB-lite"/>
    </source>
</evidence>
<keyword evidence="2" id="KW-1133">Transmembrane helix</keyword>
<name>A0AAU9KSN3_9STRA</name>
<feature type="transmembrane region" description="Helical" evidence="2">
    <location>
        <begin position="12"/>
        <end position="40"/>
    </location>
</feature>
<feature type="region of interest" description="Disordered" evidence="1">
    <location>
        <begin position="51"/>
        <end position="105"/>
    </location>
</feature>
<feature type="domain" description="PH" evidence="3">
    <location>
        <begin position="645"/>
        <end position="750"/>
    </location>
</feature>
<proteinExistence type="predicted"/>
<feature type="region of interest" description="Disordered" evidence="1">
    <location>
        <begin position="254"/>
        <end position="281"/>
    </location>
</feature>
<evidence type="ECO:0000313" key="5">
    <source>
        <dbReference type="Proteomes" id="UP001160483"/>
    </source>
</evidence>
<feature type="compositionally biased region" description="Low complexity" evidence="1">
    <location>
        <begin position="86"/>
        <end position="97"/>
    </location>
</feature>
<comment type="caution">
    <text evidence="4">The sequence shown here is derived from an EMBL/GenBank/DDBJ whole genome shotgun (WGS) entry which is preliminary data.</text>
</comment>
<dbReference type="SMART" id="SM00233">
    <property type="entry name" value="PH"/>
    <property type="match status" value="1"/>
</dbReference>
<dbReference type="Pfam" id="PF08588">
    <property type="entry name" value="Duc1"/>
    <property type="match status" value="1"/>
</dbReference>
<dbReference type="InterPro" id="IPR001849">
    <property type="entry name" value="PH_domain"/>
</dbReference>
<dbReference type="PROSITE" id="PS50003">
    <property type="entry name" value="PH_DOMAIN"/>
    <property type="match status" value="1"/>
</dbReference>
<dbReference type="InterPro" id="IPR013897">
    <property type="entry name" value="Duc1"/>
</dbReference>
<keyword evidence="2" id="KW-0472">Membrane</keyword>
<feature type="region of interest" description="Disordered" evidence="1">
    <location>
        <begin position="1090"/>
        <end position="1118"/>
    </location>
</feature>
<dbReference type="AlphaFoldDB" id="A0AAU9KSN3"/>
<feature type="compositionally biased region" description="Basic and acidic residues" evidence="1">
    <location>
        <begin position="1108"/>
        <end position="1118"/>
    </location>
</feature>
<dbReference type="PANTHER" id="PTHR46361:SF3">
    <property type="entry name" value="ELECTRON CARRIER_ PROTEIN DISULFIDE OXIDOREDUCTASE"/>
    <property type="match status" value="1"/>
</dbReference>
<evidence type="ECO:0000259" key="3">
    <source>
        <dbReference type="PROSITE" id="PS50003"/>
    </source>
</evidence>